<reference evidence="2" key="1">
    <citation type="journal article" date="2020" name="Stud. Mycol.">
        <title>101 Dothideomycetes genomes: a test case for predicting lifestyles and emergence of pathogens.</title>
        <authorList>
            <person name="Haridas S."/>
            <person name="Albert R."/>
            <person name="Binder M."/>
            <person name="Bloem J."/>
            <person name="Labutti K."/>
            <person name="Salamov A."/>
            <person name="Andreopoulos B."/>
            <person name="Baker S."/>
            <person name="Barry K."/>
            <person name="Bills G."/>
            <person name="Bluhm B."/>
            <person name="Cannon C."/>
            <person name="Castanera R."/>
            <person name="Culley D."/>
            <person name="Daum C."/>
            <person name="Ezra D."/>
            <person name="Gonzalez J."/>
            <person name="Henrissat B."/>
            <person name="Kuo A."/>
            <person name="Liang C."/>
            <person name="Lipzen A."/>
            <person name="Lutzoni F."/>
            <person name="Magnuson J."/>
            <person name="Mondo S."/>
            <person name="Nolan M."/>
            <person name="Ohm R."/>
            <person name="Pangilinan J."/>
            <person name="Park H.-J."/>
            <person name="Ramirez L."/>
            <person name="Alfaro M."/>
            <person name="Sun H."/>
            <person name="Tritt A."/>
            <person name="Yoshinaga Y."/>
            <person name="Zwiers L.-H."/>
            <person name="Turgeon B."/>
            <person name="Goodwin S."/>
            <person name="Spatafora J."/>
            <person name="Crous P."/>
            <person name="Grigoriev I."/>
        </authorList>
    </citation>
    <scope>NUCLEOTIDE SEQUENCE</scope>
    <source>
        <strain evidence="2">CBS 480.64</strain>
    </source>
</reference>
<organism evidence="2 3">
    <name type="scientific">Piedraia hortae CBS 480.64</name>
    <dbReference type="NCBI Taxonomy" id="1314780"/>
    <lineage>
        <taxon>Eukaryota</taxon>
        <taxon>Fungi</taxon>
        <taxon>Dikarya</taxon>
        <taxon>Ascomycota</taxon>
        <taxon>Pezizomycotina</taxon>
        <taxon>Dothideomycetes</taxon>
        <taxon>Dothideomycetidae</taxon>
        <taxon>Capnodiales</taxon>
        <taxon>Piedraiaceae</taxon>
        <taxon>Piedraia</taxon>
    </lineage>
</organism>
<evidence type="ECO:0000256" key="1">
    <source>
        <dbReference type="SAM" id="MobiDB-lite"/>
    </source>
</evidence>
<feature type="region of interest" description="Disordered" evidence="1">
    <location>
        <begin position="458"/>
        <end position="487"/>
    </location>
</feature>
<keyword evidence="3" id="KW-1185">Reference proteome</keyword>
<feature type="compositionally biased region" description="Basic residues" evidence="1">
    <location>
        <begin position="458"/>
        <end position="467"/>
    </location>
</feature>
<evidence type="ECO:0000313" key="2">
    <source>
        <dbReference type="EMBL" id="KAF2857180.1"/>
    </source>
</evidence>
<dbReference type="EMBL" id="MU006060">
    <property type="protein sequence ID" value="KAF2857180.1"/>
    <property type="molecule type" value="Genomic_DNA"/>
</dbReference>
<proteinExistence type="predicted"/>
<dbReference type="AlphaFoldDB" id="A0A6A7BP63"/>
<sequence>MSEAFDPADPAAWLSRGRSPEHAAAIAAAWRTFPDLPSDAPLSDRMARGRERIAAMRSVNDAIAAEAAAQREATNFAFTEDQIRRGLGSDRDIAIMRGREDHALSWDLANRYADGWYAAHVGWPHHYSDAIPCSASLEERHAAYDQGFSDGGGDRTDLFDAARRTLVAGMRRDNLPKDPQIILAGRPVPSSYPKPSDHHRPARWSRRLMIVGADHIDSDPAWDFLSLTLARPGAEAATIIVLTPGGFVGAEALDEPNAATPSMDHVAAANQLTALLQNREYDDVLVALQGADLDLIDTIGHILPLARTMERTRNSRLQQRTHLRTWLDRGFNGTDAAAQGHIRWGKAITSLYGSLGEFTARHVGPAPGRGHLVRVETRSGLACGFATTDGTPLDPEFVVSSKAKLRGTIATTLRTFGPEAGTGHVRVLLPDDRFGFLDRLDLTRRPLRRDRPIRARMEHHRQRRHRPDRLAPRRVAAARHTDQQRHEQVLDVASRHRASTHGPVGRAASALSHENRRSRFMADITDLPVMSRADAVSLSFAGFNDVPHKAIDVPDGAFTITAKTSENRRVTFCFMGKSYDGPARFVDIQFHDRGTTIPNANDGVSPTFNAFAVTGRGRHVTDSRPLDEAHKPSILVLLMDEAGDEPAHPAPSQLPMNDRDISSLLRRAATVIAAPDSEIRSGRESLIGLLQAEAAKRDPRGRES</sequence>
<dbReference type="OrthoDB" id="10532874at2759"/>
<accession>A0A6A7BP63</accession>
<dbReference type="Proteomes" id="UP000799421">
    <property type="component" value="Unassembled WGS sequence"/>
</dbReference>
<name>A0A6A7BP63_9PEZI</name>
<gene>
    <name evidence="2" type="ORF">K470DRAFT_273495</name>
</gene>
<protein>
    <submittedName>
        <fullName evidence="2">Uncharacterized protein</fullName>
    </submittedName>
</protein>
<evidence type="ECO:0000313" key="3">
    <source>
        <dbReference type="Proteomes" id="UP000799421"/>
    </source>
</evidence>
<feature type="region of interest" description="Disordered" evidence="1">
    <location>
        <begin position="493"/>
        <end position="512"/>
    </location>
</feature>